<proteinExistence type="predicted"/>
<keyword evidence="8" id="KW-0132">Cell division</keyword>
<feature type="transmembrane region" description="Helical" evidence="7">
    <location>
        <begin position="245"/>
        <end position="261"/>
    </location>
</feature>
<keyword evidence="3" id="KW-0133">Cell shape</keyword>
<dbReference type="EMBL" id="CADCUB010000085">
    <property type="protein sequence ID" value="CAA9328030.1"/>
    <property type="molecule type" value="Genomic_DNA"/>
</dbReference>
<dbReference type="GO" id="GO:0005886">
    <property type="term" value="C:plasma membrane"/>
    <property type="evidence" value="ECO:0007669"/>
    <property type="project" value="TreeGrafter"/>
</dbReference>
<dbReference type="PANTHER" id="PTHR30474:SF3">
    <property type="entry name" value="PEPTIDOGLYCAN GLYCOSYLTRANSFERASE RODA"/>
    <property type="match status" value="1"/>
</dbReference>
<dbReference type="InterPro" id="IPR001182">
    <property type="entry name" value="FtsW/RodA"/>
</dbReference>
<evidence type="ECO:0000256" key="5">
    <source>
        <dbReference type="ARBA" id="ARBA00023136"/>
    </source>
</evidence>
<feature type="transmembrane region" description="Helical" evidence="7">
    <location>
        <begin position="385"/>
        <end position="412"/>
    </location>
</feature>
<dbReference type="GO" id="GO:0032153">
    <property type="term" value="C:cell division site"/>
    <property type="evidence" value="ECO:0007669"/>
    <property type="project" value="TreeGrafter"/>
</dbReference>
<keyword evidence="5 7" id="KW-0472">Membrane</keyword>
<evidence type="ECO:0000256" key="2">
    <source>
        <dbReference type="ARBA" id="ARBA00022692"/>
    </source>
</evidence>
<feature type="transmembrane region" description="Helical" evidence="7">
    <location>
        <begin position="18"/>
        <end position="39"/>
    </location>
</feature>
<feature type="transmembrane region" description="Helical" evidence="7">
    <location>
        <begin position="343"/>
        <end position="364"/>
    </location>
</feature>
<feature type="transmembrane region" description="Helical" evidence="7">
    <location>
        <begin position="144"/>
        <end position="165"/>
    </location>
</feature>
<organism evidence="8">
    <name type="scientific">uncultured Frankineae bacterium</name>
    <dbReference type="NCBI Taxonomy" id="437475"/>
    <lineage>
        <taxon>Bacteria</taxon>
        <taxon>Bacillati</taxon>
        <taxon>Actinomycetota</taxon>
        <taxon>Actinomycetes</taxon>
        <taxon>Frankiales</taxon>
        <taxon>environmental samples</taxon>
    </lineage>
</organism>
<feature type="transmembrane region" description="Helical" evidence="7">
    <location>
        <begin position="268"/>
        <end position="287"/>
    </location>
</feature>
<accession>A0A6J4LBV5</accession>
<evidence type="ECO:0000256" key="7">
    <source>
        <dbReference type="SAM" id="Phobius"/>
    </source>
</evidence>
<keyword evidence="2 7" id="KW-0812">Transmembrane</keyword>
<feature type="transmembrane region" description="Helical" evidence="7">
    <location>
        <begin position="418"/>
        <end position="437"/>
    </location>
</feature>
<feature type="region of interest" description="Disordered" evidence="6">
    <location>
        <begin position="461"/>
        <end position="485"/>
    </location>
</feature>
<evidence type="ECO:0000313" key="8">
    <source>
        <dbReference type="EMBL" id="CAA9328030.1"/>
    </source>
</evidence>
<dbReference type="Pfam" id="PF01098">
    <property type="entry name" value="FTSW_RODA_SPOVE"/>
    <property type="match status" value="1"/>
</dbReference>
<gene>
    <name evidence="8" type="ORF">AVDCRST_MAG07-2082</name>
</gene>
<protein>
    <submittedName>
        <fullName evidence="8">FtsW-like cell division membrane protein CA_C0505</fullName>
    </submittedName>
</protein>
<evidence type="ECO:0000256" key="6">
    <source>
        <dbReference type="SAM" id="MobiDB-lite"/>
    </source>
</evidence>
<dbReference type="GO" id="GO:0015648">
    <property type="term" value="F:lipid-linked peptidoglycan transporter activity"/>
    <property type="evidence" value="ECO:0007669"/>
    <property type="project" value="TreeGrafter"/>
</dbReference>
<reference evidence="8" key="1">
    <citation type="submission" date="2020-02" db="EMBL/GenBank/DDBJ databases">
        <authorList>
            <person name="Meier V. D."/>
        </authorList>
    </citation>
    <scope>NUCLEOTIDE SEQUENCE</scope>
    <source>
        <strain evidence="8">AVDCRST_MAG07</strain>
    </source>
</reference>
<dbReference type="GO" id="GO:0051301">
    <property type="term" value="P:cell division"/>
    <property type="evidence" value="ECO:0007669"/>
    <property type="project" value="UniProtKB-KW"/>
</dbReference>
<name>A0A6J4LBV5_9ACTN</name>
<dbReference type="AlphaFoldDB" id="A0A6J4LBV5"/>
<evidence type="ECO:0000256" key="4">
    <source>
        <dbReference type="ARBA" id="ARBA00022989"/>
    </source>
</evidence>
<dbReference type="PANTHER" id="PTHR30474">
    <property type="entry name" value="CELL CYCLE PROTEIN"/>
    <property type="match status" value="1"/>
</dbReference>
<keyword evidence="8" id="KW-0131">Cell cycle</keyword>
<feature type="transmembrane region" description="Helical" evidence="7">
    <location>
        <begin position="118"/>
        <end position="135"/>
    </location>
</feature>
<sequence length="485" mass="51250">MTAPTVAPAAPPRRGTELLLTTFAVLIAVLAYTAVGLAIDGRVPSGTLGYGLGLGALFLLAHLVVRYAAPYADPLLLPSVALLNGLGLVIIRRLDFAAAERAAQLGRAVPAGEAPRQLVWTAVGIAALVAVLLLVRDHTRLQRYTYTAAVTGLVLLLLPALPVLGRTINGARLWIRVGPFTLQPSEVAKLLLILFFAGYLVAKRDVLSLASRRVLGLDLPRARDLGPVLLAWAASLAVLVRGRDLGSSLLFFALFVVMLYVATERTSWLVIGVGLFLGGAWVAYQLFSHVQRRVDIWLDPFEDPDGAGFQLVQSLFGFGTGGLTGTGLGEGRPSTVPFASTDFIMAAIGEELGLVGVMAVLLVFGLIVERGLRTALAVRDSFGKLLAAGLSFSLALQVFVIVGGVTGLIPLTGVTLPWLSYGGSSIVANWALIALLLRISDAARRPVAAPVTPELARAALQSAQTQVVRRPPRPPSDLPAQREDP</sequence>
<feature type="transmembrane region" description="Helical" evidence="7">
    <location>
        <begin position="185"/>
        <end position="202"/>
    </location>
</feature>
<evidence type="ECO:0000256" key="1">
    <source>
        <dbReference type="ARBA" id="ARBA00004141"/>
    </source>
</evidence>
<keyword evidence="4 7" id="KW-1133">Transmembrane helix</keyword>
<dbReference type="GO" id="GO:0008360">
    <property type="term" value="P:regulation of cell shape"/>
    <property type="evidence" value="ECO:0007669"/>
    <property type="project" value="UniProtKB-KW"/>
</dbReference>
<feature type="transmembrane region" description="Helical" evidence="7">
    <location>
        <begin position="48"/>
        <end position="69"/>
    </location>
</feature>
<evidence type="ECO:0000256" key="3">
    <source>
        <dbReference type="ARBA" id="ARBA00022960"/>
    </source>
</evidence>
<comment type="subcellular location">
    <subcellularLocation>
        <location evidence="1">Membrane</location>
        <topology evidence="1">Multi-pass membrane protein</topology>
    </subcellularLocation>
</comment>